<evidence type="ECO:0000256" key="1">
    <source>
        <dbReference type="SAM" id="SignalP"/>
    </source>
</evidence>
<proteinExistence type="predicted"/>
<dbReference type="AlphaFoldDB" id="A0A482Z931"/>
<dbReference type="EMBL" id="HAGR01000065">
    <property type="protein sequence ID" value="SMD46595.1"/>
    <property type="molecule type" value="Transcribed_RNA"/>
</dbReference>
<protein>
    <submittedName>
        <fullName evidence="2">U17-Hypotoxin-Hsp1a_1</fullName>
    </submittedName>
</protein>
<reference evidence="2" key="1">
    <citation type="submission" date="2017-03" db="EMBL/GenBank/DDBJ databases">
        <authorList>
            <person name="QRISCLOUD D."/>
        </authorList>
    </citation>
    <scope>NUCLEOTIDE SEQUENCE</scope>
</reference>
<name>A0A482Z931_9ARAC</name>
<feature type="chain" id="PRO_5019766634" evidence="1">
    <location>
        <begin position="20"/>
        <end position="103"/>
    </location>
</feature>
<feature type="signal peptide" evidence="1">
    <location>
        <begin position="1"/>
        <end position="19"/>
    </location>
</feature>
<accession>A0A482Z931</accession>
<keyword evidence="1" id="KW-0732">Signal</keyword>
<sequence length="103" mass="11605">MKVVLLILFCVLLIEVTIASYDSNEGSNYLTDEAQISREEESKKNCSPDGGSCVSDCGCCEDRSFCQCHFAGEEKKECECMRGPTIFKYQKKVVCWVQDLVNK</sequence>
<evidence type="ECO:0000313" key="2">
    <source>
        <dbReference type="EMBL" id="SMD46595.1"/>
    </source>
</evidence>
<organism evidence="2">
    <name type="scientific">Hypochilus sp. SGP-2016</name>
    <dbReference type="NCBI Taxonomy" id="1905178"/>
    <lineage>
        <taxon>Eukaryota</taxon>
        <taxon>Metazoa</taxon>
        <taxon>Ecdysozoa</taxon>
        <taxon>Arthropoda</taxon>
        <taxon>Chelicerata</taxon>
        <taxon>Arachnida</taxon>
        <taxon>Araneae</taxon>
        <taxon>Araneomorphae</taxon>
        <taxon>Hypochilidae</taxon>
        <taxon>Hypochilus</taxon>
    </lineage>
</organism>
<reference evidence="2" key="2">
    <citation type="submission" date="2019-04" db="EMBL/GenBank/DDBJ databases">
        <title>Unravelling the molecular evolution of spider venoms.</title>
        <authorList>
            <person name="Pineda S."/>
        </authorList>
    </citation>
    <scope>NUCLEOTIDE SEQUENCE</scope>
</reference>